<feature type="transmembrane region" description="Helical" evidence="1">
    <location>
        <begin position="101"/>
        <end position="122"/>
    </location>
</feature>
<sequence>LSQSAMHFEYTEVVDTSVPNVFGNFEATLGVLGAEAFLLLIFLICTWKISCKDVAKPFVCILSLCMLITTVGTISLFVFKMCHLAYALLYYASLVRTIGRFASVNSLLFGGGFFLIGAGNAVRTREEPYSCFSWLIHLSIAVFSALVSYSSIFFYLENVPLFLLYSLPILGFLFLLFGLVVGLLLSCCGGSEKEVDSTERSLVHAKSRFFCFVLFLIVPVALVCLTRVLDGVRLIVDYLNYMSAMEGYIYWNGYKFAQIASMMGPTIATPTDLEMFFTLSVTLSSFFFLRSVLFSSSKIPKTTPANSSAFTTPQPMTMMFPAPQMVPAPYLPTPLPLNPSPIPALNQYHPIVYGMGGRPVYMMA</sequence>
<comment type="caution">
    <text evidence="2">The sequence shown here is derived from an EMBL/GenBank/DDBJ whole genome shotgun (WGS) entry which is preliminary data.</text>
</comment>
<accession>A0AAN4ZTG3</accession>
<keyword evidence="3" id="KW-1185">Reference proteome</keyword>
<keyword evidence="1" id="KW-1133">Transmembrane helix</keyword>
<dbReference type="AlphaFoldDB" id="A0AAN4ZTG3"/>
<gene>
    <name evidence="2" type="ORF">PMAYCL1PPCAC_13080</name>
</gene>
<evidence type="ECO:0000313" key="3">
    <source>
        <dbReference type="Proteomes" id="UP001328107"/>
    </source>
</evidence>
<reference evidence="3" key="1">
    <citation type="submission" date="2022-10" db="EMBL/GenBank/DDBJ databases">
        <title>Genome assembly of Pristionchus species.</title>
        <authorList>
            <person name="Yoshida K."/>
            <person name="Sommer R.J."/>
        </authorList>
    </citation>
    <scope>NUCLEOTIDE SEQUENCE [LARGE SCALE GENOMIC DNA]</scope>
    <source>
        <strain evidence="3">RS5460</strain>
    </source>
</reference>
<keyword evidence="1" id="KW-0812">Transmembrane</keyword>
<evidence type="ECO:0000256" key="1">
    <source>
        <dbReference type="SAM" id="Phobius"/>
    </source>
</evidence>
<feature type="non-terminal residue" evidence="2">
    <location>
        <position position="1"/>
    </location>
</feature>
<keyword evidence="1" id="KW-0472">Membrane</keyword>
<feature type="transmembrane region" description="Helical" evidence="1">
    <location>
        <begin position="134"/>
        <end position="156"/>
    </location>
</feature>
<dbReference type="EMBL" id="BTRK01000003">
    <property type="protein sequence ID" value="GMR42885.1"/>
    <property type="molecule type" value="Genomic_DNA"/>
</dbReference>
<evidence type="ECO:0000313" key="2">
    <source>
        <dbReference type="EMBL" id="GMR42885.1"/>
    </source>
</evidence>
<feature type="transmembrane region" description="Helical" evidence="1">
    <location>
        <begin position="59"/>
        <end position="89"/>
    </location>
</feature>
<dbReference type="Proteomes" id="UP001328107">
    <property type="component" value="Unassembled WGS sequence"/>
</dbReference>
<proteinExistence type="predicted"/>
<feature type="transmembrane region" description="Helical" evidence="1">
    <location>
        <begin position="209"/>
        <end position="229"/>
    </location>
</feature>
<name>A0AAN4ZTG3_9BILA</name>
<feature type="transmembrane region" description="Helical" evidence="1">
    <location>
        <begin position="27"/>
        <end position="47"/>
    </location>
</feature>
<feature type="transmembrane region" description="Helical" evidence="1">
    <location>
        <begin position="162"/>
        <end position="188"/>
    </location>
</feature>
<organism evidence="2 3">
    <name type="scientific">Pristionchus mayeri</name>
    <dbReference type="NCBI Taxonomy" id="1317129"/>
    <lineage>
        <taxon>Eukaryota</taxon>
        <taxon>Metazoa</taxon>
        <taxon>Ecdysozoa</taxon>
        <taxon>Nematoda</taxon>
        <taxon>Chromadorea</taxon>
        <taxon>Rhabditida</taxon>
        <taxon>Rhabditina</taxon>
        <taxon>Diplogasteromorpha</taxon>
        <taxon>Diplogasteroidea</taxon>
        <taxon>Neodiplogasteridae</taxon>
        <taxon>Pristionchus</taxon>
    </lineage>
</organism>
<feature type="transmembrane region" description="Helical" evidence="1">
    <location>
        <begin position="275"/>
        <end position="293"/>
    </location>
</feature>
<protein>
    <submittedName>
        <fullName evidence="2">Uncharacterized protein</fullName>
    </submittedName>
</protein>